<sequence length="256" mass="27681">MAMNIRQMQILDVVRASGRASVEELSAKLEVTPQTIRRDLAELADQGVLDRVHGGAILRSGASNIAYDERRRMNEDAKAAIGRACAAQIPDNSSVILNIGTTTEAVARALLRHRNLTVVTNNMNVANILAANDSCEVLVAGGLLRRSDGGLVGDLTSEFMANFKTDYAIIGCSALDEDGDILDFDLAEVRVSRAILRQARECWLVTDSDKLLRKAPIRVVSVAQLDAIFIDRPLPDRLQQVCDQGGTRVVVATGEG</sequence>
<evidence type="ECO:0000256" key="1">
    <source>
        <dbReference type="ARBA" id="ARBA00022491"/>
    </source>
</evidence>
<dbReference type="Gene3D" id="1.10.10.10">
    <property type="entry name" value="Winged helix-like DNA-binding domain superfamily/Winged helix DNA-binding domain"/>
    <property type="match status" value="1"/>
</dbReference>
<dbReference type="Pfam" id="PF00455">
    <property type="entry name" value="DeoRC"/>
    <property type="match status" value="1"/>
</dbReference>
<dbReference type="InterPro" id="IPR018356">
    <property type="entry name" value="Tscrpt_reg_HTH_DeoR_CS"/>
</dbReference>
<name>A0ABS1S833_9RHOB</name>
<dbReference type="Gene3D" id="3.40.50.1360">
    <property type="match status" value="1"/>
</dbReference>
<keyword evidence="3" id="KW-0238">DNA-binding</keyword>
<dbReference type="PANTHER" id="PTHR30363">
    <property type="entry name" value="HTH-TYPE TRANSCRIPTIONAL REGULATOR SRLR-RELATED"/>
    <property type="match status" value="1"/>
</dbReference>
<organism evidence="6 7">
    <name type="scientific">Paracoccus aerius</name>
    <dbReference type="NCBI Taxonomy" id="1915382"/>
    <lineage>
        <taxon>Bacteria</taxon>
        <taxon>Pseudomonadati</taxon>
        <taxon>Pseudomonadota</taxon>
        <taxon>Alphaproteobacteria</taxon>
        <taxon>Rhodobacterales</taxon>
        <taxon>Paracoccaceae</taxon>
        <taxon>Paracoccus</taxon>
    </lineage>
</organism>
<evidence type="ECO:0000259" key="5">
    <source>
        <dbReference type="PROSITE" id="PS51000"/>
    </source>
</evidence>
<feature type="domain" description="HTH deoR-type" evidence="5">
    <location>
        <begin position="3"/>
        <end position="58"/>
    </location>
</feature>
<dbReference type="PROSITE" id="PS00894">
    <property type="entry name" value="HTH_DEOR_1"/>
    <property type="match status" value="1"/>
</dbReference>
<accession>A0ABS1S833</accession>
<evidence type="ECO:0000256" key="2">
    <source>
        <dbReference type="ARBA" id="ARBA00023015"/>
    </source>
</evidence>
<dbReference type="InterPro" id="IPR036388">
    <property type="entry name" value="WH-like_DNA-bd_sf"/>
</dbReference>
<dbReference type="SMART" id="SM01134">
    <property type="entry name" value="DeoRC"/>
    <property type="match status" value="1"/>
</dbReference>
<keyword evidence="7" id="KW-1185">Reference proteome</keyword>
<reference evidence="6 7" key="1">
    <citation type="submission" date="2021-01" db="EMBL/GenBank/DDBJ databases">
        <title>011410 draft genome.</title>
        <authorList>
            <person name="Lang L."/>
        </authorList>
    </citation>
    <scope>NUCLEOTIDE SEQUENCE [LARGE SCALE GENOMIC DNA]</scope>
    <source>
        <strain evidence="6 7">KCTC 42845</strain>
    </source>
</reference>
<dbReference type="SUPFAM" id="SSF100950">
    <property type="entry name" value="NagB/RpiA/CoA transferase-like"/>
    <property type="match status" value="1"/>
</dbReference>
<dbReference type="SMART" id="SM00420">
    <property type="entry name" value="HTH_DEOR"/>
    <property type="match status" value="1"/>
</dbReference>
<keyword evidence="2" id="KW-0805">Transcription regulation</keyword>
<keyword evidence="1" id="KW-0678">Repressor</keyword>
<dbReference type="InterPro" id="IPR050313">
    <property type="entry name" value="Carb_Metab_HTH_regulators"/>
</dbReference>
<dbReference type="InterPro" id="IPR001034">
    <property type="entry name" value="DeoR_HTH"/>
</dbReference>
<dbReference type="PRINTS" id="PR00037">
    <property type="entry name" value="HTHLACR"/>
</dbReference>
<dbReference type="SUPFAM" id="SSF46785">
    <property type="entry name" value="Winged helix' DNA-binding domain"/>
    <property type="match status" value="1"/>
</dbReference>
<gene>
    <name evidence="6" type="ORF">JL111_15530</name>
</gene>
<dbReference type="InterPro" id="IPR037171">
    <property type="entry name" value="NagB/RpiA_transferase-like"/>
</dbReference>
<dbReference type="EMBL" id="JAESHT010000015">
    <property type="protein sequence ID" value="MBL3674892.1"/>
    <property type="molecule type" value="Genomic_DNA"/>
</dbReference>
<evidence type="ECO:0000256" key="4">
    <source>
        <dbReference type="ARBA" id="ARBA00023163"/>
    </source>
</evidence>
<protein>
    <submittedName>
        <fullName evidence="6">DeoR/GlpR transcriptional regulator</fullName>
    </submittedName>
</protein>
<dbReference type="RefSeq" id="WP_167623435.1">
    <property type="nucleotide sequence ID" value="NZ_BNCL01000015.1"/>
</dbReference>
<dbReference type="PROSITE" id="PS51000">
    <property type="entry name" value="HTH_DEOR_2"/>
    <property type="match status" value="1"/>
</dbReference>
<dbReference type="Pfam" id="PF08220">
    <property type="entry name" value="HTH_DeoR"/>
    <property type="match status" value="1"/>
</dbReference>
<proteinExistence type="predicted"/>
<dbReference type="PANTHER" id="PTHR30363:SF4">
    <property type="entry name" value="GLYCEROL-3-PHOSPHATE REGULON REPRESSOR"/>
    <property type="match status" value="1"/>
</dbReference>
<evidence type="ECO:0000313" key="6">
    <source>
        <dbReference type="EMBL" id="MBL3674892.1"/>
    </source>
</evidence>
<dbReference type="Proteomes" id="UP000644749">
    <property type="component" value="Unassembled WGS sequence"/>
</dbReference>
<dbReference type="InterPro" id="IPR036390">
    <property type="entry name" value="WH_DNA-bd_sf"/>
</dbReference>
<evidence type="ECO:0000313" key="7">
    <source>
        <dbReference type="Proteomes" id="UP000644749"/>
    </source>
</evidence>
<evidence type="ECO:0000256" key="3">
    <source>
        <dbReference type="ARBA" id="ARBA00023125"/>
    </source>
</evidence>
<dbReference type="InterPro" id="IPR014036">
    <property type="entry name" value="DeoR-like_C"/>
</dbReference>
<keyword evidence="4" id="KW-0804">Transcription</keyword>
<comment type="caution">
    <text evidence="6">The sequence shown here is derived from an EMBL/GenBank/DDBJ whole genome shotgun (WGS) entry which is preliminary data.</text>
</comment>